<dbReference type="SMART" id="SM00369">
    <property type="entry name" value="LRR_TYP"/>
    <property type="match status" value="5"/>
</dbReference>
<dbReference type="Pfam" id="PF00069">
    <property type="entry name" value="Pkinase"/>
    <property type="match status" value="1"/>
</dbReference>
<dbReference type="InterPro" id="IPR032675">
    <property type="entry name" value="LRR_dom_sf"/>
</dbReference>
<name>A0A3G8LUI8_9GAMM</name>
<dbReference type="Pfam" id="PF13855">
    <property type="entry name" value="LRR_8"/>
    <property type="match status" value="2"/>
</dbReference>
<protein>
    <submittedName>
        <fullName evidence="5">Protein kinase</fullName>
    </submittedName>
</protein>
<evidence type="ECO:0000256" key="3">
    <source>
        <dbReference type="PROSITE-ProRule" id="PRU10141"/>
    </source>
</evidence>
<proteinExistence type="predicted"/>
<dbReference type="PROSITE" id="PS51450">
    <property type="entry name" value="LRR"/>
    <property type="match status" value="1"/>
</dbReference>
<dbReference type="InterPro" id="IPR011009">
    <property type="entry name" value="Kinase-like_dom_sf"/>
</dbReference>
<dbReference type="Proteomes" id="UP000278035">
    <property type="component" value="Chromosome"/>
</dbReference>
<dbReference type="PANTHER" id="PTHR48051:SF1">
    <property type="entry name" value="RAS SUPPRESSOR PROTEIN 1"/>
    <property type="match status" value="1"/>
</dbReference>
<evidence type="ECO:0000313" key="6">
    <source>
        <dbReference type="Proteomes" id="UP000278035"/>
    </source>
</evidence>
<dbReference type="EMBL" id="CP034015">
    <property type="protein sequence ID" value="AZG72572.1"/>
    <property type="molecule type" value="Genomic_DNA"/>
</dbReference>
<dbReference type="Gene3D" id="1.10.510.10">
    <property type="entry name" value="Transferase(Phosphotransferase) domain 1"/>
    <property type="match status" value="1"/>
</dbReference>
<feature type="domain" description="Protein kinase" evidence="4">
    <location>
        <begin position="205"/>
        <end position="441"/>
    </location>
</feature>
<dbReference type="InterPro" id="IPR001611">
    <property type="entry name" value="Leu-rich_rpt"/>
</dbReference>
<dbReference type="PROSITE" id="PS00107">
    <property type="entry name" value="PROTEIN_KINASE_ATP"/>
    <property type="match status" value="1"/>
</dbReference>
<dbReference type="InterPro" id="IPR000719">
    <property type="entry name" value="Prot_kinase_dom"/>
</dbReference>
<keyword evidence="5" id="KW-0418">Kinase</keyword>
<keyword evidence="6" id="KW-1185">Reference proteome</keyword>
<dbReference type="SMART" id="SM00364">
    <property type="entry name" value="LRR_BAC"/>
    <property type="match status" value="5"/>
</dbReference>
<keyword evidence="3" id="KW-0547">Nucleotide-binding</keyword>
<dbReference type="OrthoDB" id="8532199at2"/>
<evidence type="ECO:0000256" key="2">
    <source>
        <dbReference type="ARBA" id="ARBA00022737"/>
    </source>
</evidence>
<keyword evidence="2" id="KW-0677">Repeat</keyword>
<dbReference type="GO" id="GO:0005737">
    <property type="term" value="C:cytoplasm"/>
    <property type="evidence" value="ECO:0007669"/>
    <property type="project" value="TreeGrafter"/>
</dbReference>
<dbReference type="Gene3D" id="3.80.10.10">
    <property type="entry name" value="Ribonuclease Inhibitor"/>
    <property type="match status" value="2"/>
</dbReference>
<dbReference type="InterPro" id="IPR003591">
    <property type="entry name" value="Leu-rich_rpt_typical-subtyp"/>
</dbReference>
<gene>
    <name evidence="5" type="ORF">EGC82_07150</name>
</gene>
<evidence type="ECO:0000256" key="1">
    <source>
        <dbReference type="ARBA" id="ARBA00022614"/>
    </source>
</evidence>
<dbReference type="KEGG" id="slj:EGC82_07150"/>
<evidence type="ECO:0000313" key="5">
    <source>
        <dbReference type="EMBL" id="AZG72572.1"/>
    </source>
</evidence>
<accession>A0A3G8LUI8</accession>
<dbReference type="InterPro" id="IPR017441">
    <property type="entry name" value="Protein_kinase_ATP_BS"/>
</dbReference>
<dbReference type="AlphaFoldDB" id="A0A3G8LUI8"/>
<sequence length="441" mass="48805">MMHTLQQLNDGLLLGNQRVNIAEQLTEFPVKLFELADTLEVLDLSNNQLSSLPDNFADLHQLKILFVSNNLFEHLPAVLGQCPNLEMIGFKANQIRTVPEASIPKQTRWLILTDNHIEQLPDSLGQCHRLEKLALAGNRLTALPNSMANCHQLALIRLSANQLTALPHWLFELPNLAWLAFAGNAFSHVEHCDNTRVPIVPLTQFTLGQLLGQGASGLIYQATHHTESSVDTNFSSDADVAIKLFKGMVTSDGYPADELDCCLTAGEHPNLINVVAQINQPEQLGLVMDLIPPSYGNLGLPPSLQTCSRDTFEAQTVFTWGRIAHIACQMADILAHLHQNGISHGDIYAHNIMINTHDNVLFGDFGAASNLKQFTPQHLRLMQAIEVRAFGYLVEDMLNLIDNPDRPQAIMLRLLVQDCLQHSSSTRPSFKALLPRLASIA</sequence>
<dbReference type="PANTHER" id="PTHR48051">
    <property type="match status" value="1"/>
</dbReference>
<dbReference type="GO" id="GO:0005524">
    <property type="term" value="F:ATP binding"/>
    <property type="evidence" value="ECO:0007669"/>
    <property type="project" value="UniProtKB-UniRule"/>
</dbReference>
<keyword evidence="5" id="KW-0808">Transferase</keyword>
<dbReference type="InterPro" id="IPR050216">
    <property type="entry name" value="LRR_domain-containing"/>
</dbReference>
<feature type="binding site" evidence="3">
    <location>
        <position position="243"/>
    </location>
    <ligand>
        <name>ATP</name>
        <dbReference type="ChEBI" id="CHEBI:30616"/>
    </ligand>
</feature>
<dbReference type="PROSITE" id="PS50011">
    <property type="entry name" value="PROTEIN_KINASE_DOM"/>
    <property type="match status" value="1"/>
</dbReference>
<dbReference type="Gene3D" id="3.30.200.20">
    <property type="entry name" value="Phosphorylase Kinase, domain 1"/>
    <property type="match status" value="1"/>
</dbReference>
<dbReference type="GO" id="GO:0004672">
    <property type="term" value="F:protein kinase activity"/>
    <property type="evidence" value="ECO:0007669"/>
    <property type="project" value="InterPro"/>
</dbReference>
<evidence type="ECO:0000259" key="4">
    <source>
        <dbReference type="PROSITE" id="PS50011"/>
    </source>
</evidence>
<keyword evidence="3" id="KW-0067">ATP-binding</keyword>
<keyword evidence="1" id="KW-0433">Leucine-rich repeat</keyword>
<dbReference type="SUPFAM" id="SSF52058">
    <property type="entry name" value="L domain-like"/>
    <property type="match status" value="1"/>
</dbReference>
<reference evidence="6" key="1">
    <citation type="submission" date="2018-11" db="EMBL/GenBank/DDBJ databases">
        <title>Shewanella sp. M2.</title>
        <authorList>
            <person name="Hwang Y.J."/>
            <person name="Hwang C.Y."/>
        </authorList>
    </citation>
    <scope>NUCLEOTIDE SEQUENCE [LARGE SCALE GENOMIC DNA]</scope>
    <source>
        <strain evidence="6">LMG 19866</strain>
    </source>
</reference>
<organism evidence="5 6">
    <name type="scientific">Shewanella livingstonensis</name>
    <dbReference type="NCBI Taxonomy" id="150120"/>
    <lineage>
        <taxon>Bacteria</taxon>
        <taxon>Pseudomonadati</taxon>
        <taxon>Pseudomonadota</taxon>
        <taxon>Gammaproteobacteria</taxon>
        <taxon>Alteromonadales</taxon>
        <taxon>Shewanellaceae</taxon>
        <taxon>Shewanella</taxon>
    </lineage>
</organism>
<dbReference type="SUPFAM" id="SSF56112">
    <property type="entry name" value="Protein kinase-like (PK-like)"/>
    <property type="match status" value="1"/>
</dbReference>